<comment type="caution">
    <text evidence="2">The sequence shown here is derived from an EMBL/GenBank/DDBJ whole genome shotgun (WGS) entry which is preliminary data.</text>
</comment>
<feature type="region of interest" description="Disordered" evidence="1">
    <location>
        <begin position="1"/>
        <end position="43"/>
    </location>
</feature>
<organism evidence="2 3">
    <name type="scientific">Bondarzewia mesenterica</name>
    <dbReference type="NCBI Taxonomy" id="1095465"/>
    <lineage>
        <taxon>Eukaryota</taxon>
        <taxon>Fungi</taxon>
        <taxon>Dikarya</taxon>
        <taxon>Basidiomycota</taxon>
        <taxon>Agaricomycotina</taxon>
        <taxon>Agaricomycetes</taxon>
        <taxon>Russulales</taxon>
        <taxon>Bondarzewiaceae</taxon>
        <taxon>Bondarzewia</taxon>
    </lineage>
</organism>
<evidence type="ECO:0000256" key="1">
    <source>
        <dbReference type="SAM" id="MobiDB-lite"/>
    </source>
</evidence>
<name>A0A4S4M6M2_9AGAM</name>
<dbReference type="EMBL" id="SGPL01000014">
    <property type="protein sequence ID" value="THH20789.1"/>
    <property type="molecule type" value="Genomic_DNA"/>
</dbReference>
<keyword evidence="3" id="KW-1185">Reference proteome</keyword>
<dbReference type="AlphaFoldDB" id="A0A4S4M6M2"/>
<accession>A0A4S4M6M2</accession>
<proteinExistence type="predicted"/>
<reference evidence="2 3" key="1">
    <citation type="submission" date="2019-02" db="EMBL/GenBank/DDBJ databases">
        <title>Genome sequencing of the rare red list fungi Bondarzewia mesenterica.</title>
        <authorList>
            <person name="Buettner E."/>
            <person name="Kellner H."/>
        </authorList>
    </citation>
    <scope>NUCLEOTIDE SEQUENCE [LARGE SCALE GENOMIC DNA]</scope>
    <source>
        <strain evidence="2 3">DSM 108281</strain>
    </source>
</reference>
<dbReference type="OrthoDB" id="2574468at2759"/>
<dbReference type="Proteomes" id="UP000310158">
    <property type="component" value="Unassembled WGS sequence"/>
</dbReference>
<gene>
    <name evidence="2" type="ORF">EW146_g644</name>
</gene>
<sequence length="169" mass="18478">MAIKRKFESESVESIRSAKQLRRIPFPAYEPDTDVTMSDGSSDSEITTVEQYHIRHDSGSSTNSNISNSASYPSFNIYPNPFFGGPGGTVDTNSHNFSRYTSPPPQLPQRAVGLLEPKNSFAHHGHHLYTLGPSPAFALKFRSSALRARLVPMARGRCGVTANNAAPLK</sequence>
<evidence type="ECO:0000313" key="2">
    <source>
        <dbReference type="EMBL" id="THH20789.1"/>
    </source>
</evidence>
<protein>
    <submittedName>
        <fullName evidence="2">Uncharacterized protein</fullName>
    </submittedName>
</protein>
<evidence type="ECO:0000313" key="3">
    <source>
        <dbReference type="Proteomes" id="UP000310158"/>
    </source>
</evidence>